<dbReference type="Proteomes" id="UP000025061">
    <property type="component" value="Unassembled WGS sequence"/>
</dbReference>
<sequence>MTCPMTDDRLIELIETWGAEAACWPEAERDAGKALLRAHPERFAGALAQARELDLMLGALPEPEMPRALTEAIIAAAPRPKRAGSGLPGWFGLKTPWAPASGFAAAALGLFMGLTMAPVASAEDEMTAEVEELVVSALGFDTATYAVEELE</sequence>
<comment type="caution">
    <text evidence="1">The sequence shown here is derived from an EMBL/GenBank/DDBJ whole genome shotgun (WGS) entry which is preliminary data.</text>
</comment>
<accession>A0A059FYF2</accession>
<dbReference type="EMBL" id="ARYI01000002">
    <property type="protein sequence ID" value="KCZ95728.1"/>
    <property type="molecule type" value="Genomic_DNA"/>
</dbReference>
<evidence type="ECO:0000313" key="2">
    <source>
        <dbReference type="Proteomes" id="UP000025061"/>
    </source>
</evidence>
<proteinExistence type="predicted"/>
<evidence type="ECO:0000313" key="1">
    <source>
        <dbReference type="EMBL" id="KCZ95728.1"/>
    </source>
</evidence>
<organism evidence="1 2">
    <name type="scientific">Hyphomonas hirschiana VP5</name>
    <dbReference type="NCBI Taxonomy" id="1280951"/>
    <lineage>
        <taxon>Bacteria</taxon>
        <taxon>Pseudomonadati</taxon>
        <taxon>Pseudomonadota</taxon>
        <taxon>Alphaproteobacteria</taxon>
        <taxon>Hyphomonadales</taxon>
        <taxon>Hyphomonadaceae</taxon>
        <taxon>Hyphomonas</taxon>
    </lineage>
</organism>
<keyword evidence="2" id="KW-1185">Reference proteome</keyword>
<gene>
    <name evidence="1" type="ORF">HHI_03117</name>
</gene>
<reference evidence="1 2" key="1">
    <citation type="submission" date="2013-04" db="EMBL/GenBank/DDBJ databases">
        <title>Hyphomonas hirschiana VP5 Genome Sequencing.</title>
        <authorList>
            <person name="Lai Q."/>
            <person name="Shao Z."/>
        </authorList>
    </citation>
    <scope>NUCLEOTIDE SEQUENCE [LARGE SCALE GENOMIC DNA]</scope>
    <source>
        <strain evidence="1 2">VP5</strain>
    </source>
</reference>
<dbReference type="PATRIC" id="fig|1280951.3.peg.629"/>
<dbReference type="AlphaFoldDB" id="A0A059FYF2"/>
<name>A0A059FYF2_9PROT</name>
<protein>
    <submittedName>
        <fullName evidence="1">Uncharacterized protein</fullName>
    </submittedName>
</protein>